<evidence type="ECO:0000313" key="2">
    <source>
        <dbReference type="Proteomes" id="UP000515163"/>
    </source>
</evidence>
<evidence type="ECO:0000313" key="3">
    <source>
        <dbReference type="RefSeq" id="XP_031557312.1"/>
    </source>
</evidence>
<dbReference type="SUPFAM" id="SSF47473">
    <property type="entry name" value="EF-hand"/>
    <property type="match status" value="1"/>
</dbReference>
<dbReference type="OrthoDB" id="20872at2759"/>
<organism evidence="2 4">
    <name type="scientific">Actinia tenebrosa</name>
    <name type="common">Australian red waratah sea anemone</name>
    <dbReference type="NCBI Taxonomy" id="6105"/>
    <lineage>
        <taxon>Eukaryota</taxon>
        <taxon>Metazoa</taxon>
        <taxon>Cnidaria</taxon>
        <taxon>Anthozoa</taxon>
        <taxon>Hexacorallia</taxon>
        <taxon>Actiniaria</taxon>
        <taxon>Actiniidae</taxon>
        <taxon>Actinia</taxon>
    </lineage>
</organism>
<dbReference type="AlphaFoldDB" id="A0A6P8I0M0"/>
<dbReference type="KEGG" id="aten:116293951"/>
<keyword evidence="2" id="KW-1185">Reference proteome</keyword>
<reference evidence="3 4" key="1">
    <citation type="submission" date="2025-04" db="UniProtKB">
        <authorList>
            <consortium name="RefSeq"/>
        </authorList>
    </citation>
    <scope>IDENTIFICATION</scope>
    <source>
        <tissue evidence="3 4">Tentacle</tissue>
    </source>
</reference>
<dbReference type="RefSeq" id="XP_031558425.1">
    <property type="nucleotide sequence ID" value="XM_031702565.1"/>
</dbReference>
<protein>
    <submittedName>
        <fullName evidence="3">Uncharacterized protein LOC116293951</fullName>
    </submittedName>
    <submittedName>
        <fullName evidence="4">Uncharacterized protein LOC116294881</fullName>
    </submittedName>
</protein>
<proteinExistence type="predicted"/>
<feature type="region of interest" description="Disordered" evidence="1">
    <location>
        <begin position="1"/>
        <end position="35"/>
    </location>
</feature>
<dbReference type="RefSeq" id="XP_031557312.1">
    <property type="nucleotide sequence ID" value="XM_031701452.1"/>
</dbReference>
<evidence type="ECO:0000313" key="4">
    <source>
        <dbReference type="RefSeq" id="XP_031558425.1"/>
    </source>
</evidence>
<gene>
    <name evidence="4" type="primary">LOC116294881</name>
    <name evidence="3" type="synonym">LOC116293951</name>
</gene>
<feature type="compositionally biased region" description="Low complexity" evidence="1">
    <location>
        <begin position="16"/>
        <end position="27"/>
    </location>
</feature>
<evidence type="ECO:0000256" key="1">
    <source>
        <dbReference type="SAM" id="MobiDB-lite"/>
    </source>
</evidence>
<dbReference type="GeneID" id="116294881"/>
<name>A0A6P8I0M0_ACTTE</name>
<sequence>MFKSIFSKKNRNDSLAARNEAENNAYEGSSSDSSAQQPLNEVLNQLYDTLDPSDPRGYAVAVAEVEYLWARYQQLIVRGQLVNDDILLQEPFKSKPFLRQVWNTIPRDSNGNLTFSALFGVLKWWESVDQETKLRGIFRLLNTGQPLDIAAIRHIIKAMDSSLNEDSINRKADLLMTYLDNRNQ</sequence>
<dbReference type="KEGG" id="aten:116294881"/>
<dbReference type="Proteomes" id="UP000515163">
    <property type="component" value="Unplaced"/>
</dbReference>
<feature type="non-terminal residue" evidence="4">
    <location>
        <position position="184"/>
    </location>
</feature>
<accession>A0A6P8I0M0</accession>
<dbReference type="InterPro" id="IPR011992">
    <property type="entry name" value="EF-hand-dom_pair"/>
</dbReference>